<gene>
    <name evidence="3" type="ORF">MtrunA17_Chr6g0480861</name>
</gene>
<name>A0A396HGT8_MEDTR</name>
<dbReference type="SUPFAM" id="SSF52047">
    <property type="entry name" value="RNI-like"/>
    <property type="match status" value="1"/>
</dbReference>
<evidence type="ECO:0000313" key="3">
    <source>
        <dbReference type="EMBL" id="RHN52466.1"/>
    </source>
</evidence>
<dbReference type="Gene3D" id="3.80.10.10">
    <property type="entry name" value="Ribonuclease Inhibitor"/>
    <property type="match status" value="1"/>
</dbReference>
<comment type="caution">
    <text evidence="3">The sequence shown here is derived from an EMBL/GenBank/DDBJ whole genome shotgun (WGS) entry which is preliminary data.</text>
</comment>
<feature type="domain" description="Disease resistance protein RPS4B/Roq1-like leucine-rich repeats" evidence="2">
    <location>
        <begin position="6"/>
        <end position="155"/>
    </location>
</feature>
<dbReference type="InterPro" id="IPR058546">
    <property type="entry name" value="RPS4B/Roq1-like_LRR"/>
</dbReference>
<evidence type="ECO:0000256" key="1">
    <source>
        <dbReference type="ARBA" id="ARBA00022821"/>
    </source>
</evidence>
<dbReference type="Proteomes" id="UP000265566">
    <property type="component" value="Chromosome 6"/>
</dbReference>
<dbReference type="AlphaFoldDB" id="A0A396HGT8"/>
<keyword evidence="1" id="KW-0611">Plant defense</keyword>
<dbReference type="Pfam" id="PF23286">
    <property type="entry name" value="LRR_13"/>
    <property type="match status" value="1"/>
</dbReference>
<evidence type="ECO:0000313" key="4">
    <source>
        <dbReference type="Proteomes" id="UP000265566"/>
    </source>
</evidence>
<sequence>MENLESIFLKETSIKELPNSFQNLSGLRNLLLDGFRMFLRLPSSILVMPKLSWVLVQGRHLLPKQCDKPSSMVSSNVKSLVLIECNLTGESLPIIFKWFANVTNLNLSKSNITILPECIKELRSLERLYLDCCKLLQEIRAIPPNLKFLSAINCESLSSSCRSMLLDQLETPCFDCQEL</sequence>
<accession>A0A396HGT8</accession>
<dbReference type="InterPro" id="IPR032675">
    <property type="entry name" value="LRR_dom_sf"/>
</dbReference>
<dbReference type="EMBL" id="PSQE01000006">
    <property type="protein sequence ID" value="RHN52466.1"/>
    <property type="molecule type" value="Genomic_DNA"/>
</dbReference>
<protein>
    <submittedName>
        <fullName evidence="3">Putative leucine-rich repeat domain, L domain-containing protein</fullName>
    </submittedName>
</protein>
<organism evidence="3 4">
    <name type="scientific">Medicago truncatula</name>
    <name type="common">Barrel medic</name>
    <name type="synonym">Medicago tribuloides</name>
    <dbReference type="NCBI Taxonomy" id="3880"/>
    <lineage>
        <taxon>Eukaryota</taxon>
        <taxon>Viridiplantae</taxon>
        <taxon>Streptophyta</taxon>
        <taxon>Embryophyta</taxon>
        <taxon>Tracheophyta</taxon>
        <taxon>Spermatophyta</taxon>
        <taxon>Magnoliopsida</taxon>
        <taxon>eudicotyledons</taxon>
        <taxon>Gunneridae</taxon>
        <taxon>Pentapetalae</taxon>
        <taxon>rosids</taxon>
        <taxon>fabids</taxon>
        <taxon>Fabales</taxon>
        <taxon>Fabaceae</taxon>
        <taxon>Papilionoideae</taxon>
        <taxon>50 kb inversion clade</taxon>
        <taxon>NPAAA clade</taxon>
        <taxon>Hologalegina</taxon>
        <taxon>IRL clade</taxon>
        <taxon>Trifolieae</taxon>
        <taxon>Medicago</taxon>
    </lineage>
</organism>
<proteinExistence type="predicted"/>
<dbReference type="Gramene" id="rna37149">
    <property type="protein sequence ID" value="RHN52466.1"/>
    <property type="gene ID" value="gene37149"/>
</dbReference>
<evidence type="ECO:0000259" key="2">
    <source>
        <dbReference type="Pfam" id="PF23286"/>
    </source>
</evidence>
<reference evidence="4" key="1">
    <citation type="journal article" date="2018" name="Nat. Plants">
        <title>Whole-genome landscape of Medicago truncatula symbiotic genes.</title>
        <authorList>
            <person name="Pecrix Y."/>
            <person name="Staton S.E."/>
            <person name="Sallet E."/>
            <person name="Lelandais-Briere C."/>
            <person name="Moreau S."/>
            <person name="Carrere S."/>
            <person name="Blein T."/>
            <person name="Jardinaud M.F."/>
            <person name="Latrasse D."/>
            <person name="Zouine M."/>
            <person name="Zahm M."/>
            <person name="Kreplak J."/>
            <person name="Mayjonade B."/>
            <person name="Satge C."/>
            <person name="Perez M."/>
            <person name="Cauet S."/>
            <person name="Marande W."/>
            <person name="Chantry-Darmon C."/>
            <person name="Lopez-Roques C."/>
            <person name="Bouchez O."/>
            <person name="Berard A."/>
            <person name="Debelle F."/>
            <person name="Munos S."/>
            <person name="Bendahmane A."/>
            <person name="Berges H."/>
            <person name="Niebel A."/>
            <person name="Buitink J."/>
            <person name="Frugier F."/>
            <person name="Benhamed M."/>
            <person name="Crespi M."/>
            <person name="Gouzy J."/>
            <person name="Gamas P."/>
        </authorList>
    </citation>
    <scope>NUCLEOTIDE SEQUENCE [LARGE SCALE GENOMIC DNA]</scope>
    <source>
        <strain evidence="4">cv. Jemalong A17</strain>
    </source>
</reference>